<sequence>MWVTMNSRSKELHEPEVVQLFLDSLQDGAMKTSLDTTDSSTTAQGLLPLEHADRLSRGFRVMDRLNRKQRGRKKAVKVVLELMQDRGIDNS</sequence>
<dbReference type="EMBL" id="JANPWB010000001">
    <property type="protein sequence ID" value="KAJ1215645.1"/>
    <property type="molecule type" value="Genomic_DNA"/>
</dbReference>
<proteinExistence type="predicted"/>
<evidence type="ECO:0000313" key="2">
    <source>
        <dbReference type="Proteomes" id="UP001066276"/>
    </source>
</evidence>
<organism evidence="1 2">
    <name type="scientific">Pleurodeles waltl</name>
    <name type="common">Iberian ribbed newt</name>
    <dbReference type="NCBI Taxonomy" id="8319"/>
    <lineage>
        <taxon>Eukaryota</taxon>
        <taxon>Metazoa</taxon>
        <taxon>Chordata</taxon>
        <taxon>Craniata</taxon>
        <taxon>Vertebrata</taxon>
        <taxon>Euteleostomi</taxon>
        <taxon>Amphibia</taxon>
        <taxon>Batrachia</taxon>
        <taxon>Caudata</taxon>
        <taxon>Salamandroidea</taxon>
        <taxon>Salamandridae</taxon>
        <taxon>Pleurodelinae</taxon>
        <taxon>Pleurodeles</taxon>
    </lineage>
</organism>
<dbReference type="AlphaFoldDB" id="A0AAV7WNX6"/>
<protein>
    <submittedName>
        <fullName evidence="1">Uncharacterized protein</fullName>
    </submittedName>
</protein>
<name>A0AAV7WNX6_PLEWA</name>
<dbReference type="Proteomes" id="UP001066276">
    <property type="component" value="Chromosome 1_1"/>
</dbReference>
<reference evidence="1" key="1">
    <citation type="journal article" date="2022" name="bioRxiv">
        <title>Sequencing and chromosome-scale assembly of the giantPleurodeles waltlgenome.</title>
        <authorList>
            <person name="Brown T."/>
            <person name="Elewa A."/>
            <person name="Iarovenko S."/>
            <person name="Subramanian E."/>
            <person name="Araus A.J."/>
            <person name="Petzold A."/>
            <person name="Susuki M."/>
            <person name="Suzuki K.-i.T."/>
            <person name="Hayashi T."/>
            <person name="Toyoda A."/>
            <person name="Oliveira C."/>
            <person name="Osipova E."/>
            <person name="Leigh N.D."/>
            <person name="Simon A."/>
            <person name="Yun M.H."/>
        </authorList>
    </citation>
    <scope>NUCLEOTIDE SEQUENCE</scope>
    <source>
        <strain evidence="1">20211129_DDA</strain>
        <tissue evidence="1">Liver</tissue>
    </source>
</reference>
<keyword evidence="2" id="KW-1185">Reference proteome</keyword>
<evidence type="ECO:0000313" key="1">
    <source>
        <dbReference type="EMBL" id="KAJ1215645.1"/>
    </source>
</evidence>
<accession>A0AAV7WNX6</accession>
<gene>
    <name evidence="1" type="ORF">NDU88_003253</name>
</gene>
<comment type="caution">
    <text evidence="1">The sequence shown here is derived from an EMBL/GenBank/DDBJ whole genome shotgun (WGS) entry which is preliminary data.</text>
</comment>